<accession>A0A8T1M3L7</accession>
<keyword evidence="7" id="KW-0808">Transferase</keyword>
<feature type="transmembrane region" description="Helical" evidence="5">
    <location>
        <begin position="205"/>
        <end position="229"/>
    </location>
</feature>
<feature type="transmembrane region" description="Helical" evidence="5">
    <location>
        <begin position="235"/>
        <end position="254"/>
    </location>
</feature>
<dbReference type="AlphaFoldDB" id="A0A8T1M3L7"/>
<dbReference type="Pfam" id="PF03151">
    <property type="entry name" value="TPT"/>
    <property type="match status" value="1"/>
</dbReference>
<comment type="caution">
    <text evidence="7">The sequence shown here is derived from an EMBL/GenBank/DDBJ whole genome shotgun (WGS) entry which is preliminary data.</text>
</comment>
<reference evidence="7 8" key="1">
    <citation type="journal article" date="2018" name="Biotechnol. Adv.">
        <title>Improved genomic resources and new bioinformatic workflow for the carcinogenic parasite Clonorchis sinensis: Biotechnological implications.</title>
        <authorList>
            <person name="Wang D."/>
            <person name="Korhonen P.K."/>
            <person name="Gasser R.B."/>
            <person name="Young N.D."/>
        </authorList>
    </citation>
    <scope>NUCLEOTIDE SEQUENCE [LARGE SCALE GENOMIC DNA]</scope>
    <source>
        <strain evidence="7">Cs-k2</strain>
    </source>
</reference>
<dbReference type="Proteomes" id="UP000286415">
    <property type="component" value="Unassembled WGS sequence"/>
</dbReference>
<comment type="subcellular location">
    <subcellularLocation>
        <location evidence="1">Membrane</location>
        <topology evidence="1">Multi-pass membrane protein</topology>
    </subcellularLocation>
</comment>
<feature type="transmembrane region" description="Helical" evidence="5">
    <location>
        <begin position="51"/>
        <end position="73"/>
    </location>
</feature>
<keyword evidence="8" id="KW-1185">Reference proteome</keyword>
<dbReference type="EMBL" id="NIRI02000056">
    <property type="protein sequence ID" value="KAG5443984.1"/>
    <property type="molecule type" value="Genomic_DNA"/>
</dbReference>
<feature type="domain" description="Sugar phosphate transporter" evidence="6">
    <location>
        <begin position="28"/>
        <end position="307"/>
    </location>
</feature>
<evidence type="ECO:0000259" key="6">
    <source>
        <dbReference type="Pfam" id="PF03151"/>
    </source>
</evidence>
<reference evidence="7 8" key="2">
    <citation type="journal article" date="2021" name="Genomics">
        <title>High-quality reference genome for Clonorchis sinensis.</title>
        <authorList>
            <person name="Young N.D."/>
            <person name="Stroehlein A.J."/>
            <person name="Kinkar L."/>
            <person name="Wang T."/>
            <person name="Sohn W.M."/>
            <person name="Chang B.C.H."/>
            <person name="Kaur P."/>
            <person name="Weisz D."/>
            <person name="Dudchenko O."/>
            <person name="Aiden E.L."/>
            <person name="Korhonen P.K."/>
            <person name="Gasser R.B."/>
        </authorList>
    </citation>
    <scope>NUCLEOTIDE SEQUENCE [LARGE SCALE GENOMIC DNA]</scope>
    <source>
        <strain evidence="7">Cs-k2</strain>
    </source>
</reference>
<evidence type="ECO:0000256" key="5">
    <source>
        <dbReference type="SAM" id="Phobius"/>
    </source>
</evidence>
<dbReference type="InterPro" id="IPR004853">
    <property type="entry name" value="Sugar_P_trans_dom"/>
</dbReference>
<sequence length="345" mass="38155">MAVVFPSRFSLKGFHVRMMVDPRAILHIILYMVCSSGIMFANKLILTVYRFPSFMGLALLQTLFTFILLRLFFVSDIQKREPLQVIRTVFPLSFCYAVDITMGIAGTGTLSLPLFSALRRISNFFILIGEQIILGTVRPLSVYITVGLMVLGAAVAALGDITFDPLGYTFVFINNFSTAGKALLSKSRLRDKGYSSVELLYYNSAFMIPFLLIVTALTSHVFQIINFGFWTNPIFILYFIFSCCSAVLLNYSMLQCTHYTSALTASIVGVIKNIIVTYAGMFIGGDYVFTPTNFIGVTISAVASAMYVAATYRKQPQESGVEVAVRKVESTVLSVPVVQDKEQAG</sequence>
<evidence type="ECO:0000256" key="2">
    <source>
        <dbReference type="ARBA" id="ARBA00022692"/>
    </source>
</evidence>
<evidence type="ECO:0000256" key="3">
    <source>
        <dbReference type="ARBA" id="ARBA00022989"/>
    </source>
</evidence>
<dbReference type="InterPro" id="IPR050186">
    <property type="entry name" value="TPT_transporter"/>
</dbReference>
<feature type="transmembrane region" description="Helical" evidence="5">
    <location>
        <begin position="261"/>
        <end position="283"/>
    </location>
</feature>
<feature type="transmembrane region" description="Helical" evidence="5">
    <location>
        <begin position="140"/>
        <end position="159"/>
    </location>
</feature>
<evidence type="ECO:0000256" key="4">
    <source>
        <dbReference type="ARBA" id="ARBA00023136"/>
    </source>
</evidence>
<gene>
    <name evidence="7" type="ORF">CSKR_204068</name>
</gene>
<feature type="transmembrane region" description="Helical" evidence="5">
    <location>
        <begin position="24"/>
        <end position="45"/>
    </location>
</feature>
<keyword evidence="3 5" id="KW-1133">Transmembrane helix</keyword>
<dbReference type="OrthoDB" id="417037at2759"/>
<dbReference type="GO" id="GO:0016740">
    <property type="term" value="F:transferase activity"/>
    <property type="evidence" value="ECO:0007669"/>
    <property type="project" value="UniProtKB-KW"/>
</dbReference>
<dbReference type="GO" id="GO:0016020">
    <property type="term" value="C:membrane"/>
    <property type="evidence" value="ECO:0007669"/>
    <property type="project" value="UniProtKB-SubCell"/>
</dbReference>
<evidence type="ECO:0000313" key="8">
    <source>
        <dbReference type="Proteomes" id="UP000286415"/>
    </source>
</evidence>
<evidence type="ECO:0000256" key="1">
    <source>
        <dbReference type="ARBA" id="ARBA00004141"/>
    </source>
</evidence>
<dbReference type="PANTHER" id="PTHR11132">
    <property type="entry name" value="SOLUTE CARRIER FAMILY 35"/>
    <property type="match status" value="1"/>
</dbReference>
<feature type="transmembrane region" description="Helical" evidence="5">
    <location>
        <begin position="165"/>
        <end position="184"/>
    </location>
</feature>
<keyword evidence="4 5" id="KW-0472">Membrane</keyword>
<protein>
    <submittedName>
        <fullName evidence="7">Formyl-coenzyme A transferase</fullName>
    </submittedName>
</protein>
<keyword evidence="2 5" id="KW-0812">Transmembrane</keyword>
<organism evidence="7 8">
    <name type="scientific">Clonorchis sinensis</name>
    <name type="common">Chinese liver fluke</name>
    <dbReference type="NCBI Taxonomy" id="79923"/>
    <lineage>
        <taxon>Eukaryota</taxon>
        <taxon>Metazoa</taxon>
        <taxon>Spiralia</taxon>
        <taxon>Lophotrochozoa</taxon>
        <taxon>Platyhelminthes</taxon>
        <taxon>Trematoda</taxon>
        <taxon>Digenea</taxon>
        <taxon>Opisthorchiida</taxon>
        <taxon>Opisthorchiata</taxon>
        <taxon>Opisthorchiidae</taxon>
        <taxon>Clonorchis</taxon>
    </lineage>
</organism>
<feature type="transmembrane region" description="Helical" evidence="5">
    <location>
        <begin position="289"/>
        <end position="310"/>
    </location>
</feature>
<proteinExistence type="predicted"/>
<evidence type="ECO:0000313" key="7">
    <source>
        <dbReference type="EMBL" id="KAG5443984.1"/>
    </source>
</evidence>
<name>A0A8T1M3L7_CLOSI</name>